<keyword evidence="4" id="KW-1185">Reference proteome</keyword>
<feature type="compositionally biased region" description="Polar residues" evidence="1">
    <location>
        <begin position="32"/>
        <end position="43"/>
    </location>
</feature>
<keyword evidence="2" id="KW-0472">Membrane</keyword>
<feature type="region of interest" description="Disordered" evidence="1">
    <location>
        <begin position="9"/>
        <end position="48"/>
    </location>
</feature>
<dbReference type="Proteomes" id="UP000612055">
    <property type="component" value="Unassembled WGS sequence"/>
</dbReference>
<accession>A0A835XP62</accession>
<dbReference type="AlphaFoldDB" id="A0A835XP62"/>
<dbReference type="EMBL" id="JAEHOE010000122">
    <property type="protein sequence ID" value="KAG2485766.1"/>
    <property type="molecule type" value="Genomic_DNA"/>
</dbReference>
<proteinExistence type="predicted"/>
<evidence type="ECO:0000256" key="2">
    <source>
        <dbReference type="SAM" id="Phobius"/>
    </source>
</evidence>
<feature type="transmembrane region" description="Helical" evidence="2">
    <location>
        <begin position="53"/>
        <end position="72"/>
    </location>
</feature>
<keyword evidence="2" id="KW-0812">Transmembrane</keyword>
<comment type="caution">
    <text evidence="3">The sequence shown here is derived from an EMBL/GenBank/DDBJ whole genome shotgun (WGS) entry which is preliminary data.</text>
</comment>
<protein>
    <submittedName>
        <fullName evidence="3">Uncharacterized protein</fullName>
    </submittedName>
</protein>
<evidence type="ECO:0000256" key="1">
    <source>
        <dbReference type="SAM" id="MobiDB-lite"/>
    </source>
</evidence>
<evidence type="ECO:0000313" key="4">
    <source>
        <dbReference type="Proteomes" id="UP000612055"/>
    </source>
</evidence>
<name>A0A835XP62_9CHLO</name>
<sequence length="98" mass="10146">MAFVIRPIVPAGRPSFRPQSSRSRKPDVRANTAAQTPSGTSGTAAPAPSGSGFPVALLPVMLAAAAMPIYGYQTQMKLINEARAKHAASQAAEKAKKA</sequence>
<gene>
    <name evidence="3" type="ORF">HYH03_015480</name>
</gene>
<organism evidence="3 4">
    <name type="scientific">Edaphochlamys debaryana</name>
    <dbReference type="NCBI Taxonomy" id="47281"/>
    <lineage>
        <taxon>Eukaryota</taxon>
        <taxon>Viridiplantae</taxon>
        <taxon>Chlorophyta</taxon>
        <taxon>core chlorophytes</taxon>
        <taxon>Chlorophyceae</taxon>
        <taxon>CS clade</taxon>
        <taxon>Chlamydomonadales</taxon>
        <taxon>Chlamydomonadales incertae sedis</taxon>
        <taxon>Edaphochlamys</taxon>
    </lineage>
</organism>
<evidence type="ECO:0000313" key="3">
    <source>
        <dbReference type="EMBL" id="KAG2485766.1"/>
    </source>
</evidence>
<keyword evidence="2" id="KW-1133">Transmembrane helix</keyword>
<reference evidence="3" key="1">
    <citation type="journal article" date="2020" name="bioRxiv">
        <title>Comparative genomics of Chlamydomonas.</title>
        <authorList>
            <person name="Craig R.J."/>
            <person name="Hasan A.R."/>
            <person name="Ness R.W."/>
            <person name="Keightley P.D."/>
        </authorList>
    </citation>
    <scope>NUCLEOTIDE SEQUENCE</scope>
    <source>
        <strain evidence="3">CCAP 11/70</strain>
    </source>
</reference>